<dbReference type="InterPro" id="IPR000620">
    <property type="entry name" value="EamA_dom"/>
</dbReference>
<dbReference type="Pfam" id="PF00892">
    <property type="entry name" value="EamA"/>
    <property type="match status" value="2"/>
</dbReference>
<feature type="transmembrane region" description="Helical" evidence="7">
    <location>
        <begin position="29"/>
        <end position="47"/>
    </location>
</feature>
<dbReference type="SUPFAM" id="SSF103481">
    <property type="entry name" value="Multidrug resistance efflux transporter EmrE"/>
    <property type="match status" value="2"/>
</dbReference>
<sequence>MGRLYLTIAFILAGSSVIAASFISAYLPAFTTTFLSLVFASLTAVLFSGKNMYDTAKYLSRKIWTVILLQAMFGSFLFRVFLTTGLQYIGAAEAGIITGATPAITALLTWLMLHEYLSLRTVIGILITFVGVLLVQGFPFETTLENFQPIGVIYVLCAAACESLFTTFSRKIHVGAKSDETLPPLVHAGFVSICAMVLCLIPALLEQPWAAIAALPISGWIAFLWYGSIVTIVAFAFMFAGAKRCNGYTIAAFAGIIPISSTLFSVTILKDSISKYQAAGCVLVVFATIIISIQKKAA</sequence>
<dbReference type="EMBL" id="PGET01000001">
    <property type="protein sequence ID" value="PJJ29258.1"/>
    <property type="molecule type" value="Genomic_DNA"/>
</dbReference>
<keyword evidence="4 7" id="KW-0812">Transmembrane</keyword>
<keyword evidence="6 7" id="KW-0472">Membrane</keyword>
<organism evidence="9 10">
    <name type="scientific">[Clostridium] celerecrescens 18A</name>
    <dbReference type="NCBI Taxonomy" id="1286362"/>
    <lineage>
        <taxon>Bacteria</taxon>
        <taxon>Bacillati</taxon>
        <taxon>Bacillota</taxon>
        <taxon>Clostridia</taxon>
        <taxon>Lachnospirales</taxon>
        <taxon>Lachnospiraceae</taxon>
        <taxon>Lacrimispora</taxon>
    </lineage>
</organism>
<gene>
    <name evidence="9" type="ORF">H171_2797</name>
</gene>
<evidence type="ECO:0000256" key="5">
    <source>
        <dbReference type="ARBA" id="ARBA00022989"/>
    </source>
</evidence>
<accession>A0A2M8Z747</accession>
<dbReference type="InterPro" id="IPR050638">
    <property type="entry name" value="AA-Vitamin_Transporters"/>
</dbReference>
<feature type="domain" description="EamA" evidence="8">
    <location>
        <begin position="150"/>
        <end position="292"/>
    </location>
</feature>
<proteinExistence type="inferred from homology"/>
<feature type="domain" description="EamA" evidence="8">
    <location>
        <begin position="2"/>
        <end position="135"/>
    </location>
</feature>
<keyword evidence="5 7" id="KW-1133">Transmembrane helix</keyword>
<reference evidence="9 10" key="1">
    <citation type="submission" date="2017-11" db="EMBL/GenBank/DDBJ databases">
        <title>Understudied soil microbes with underappreciated capabilities: Untangling the Clostridium saccharolyticum group.</title>
        <authorList>
            <person name="Leschine S."/>
        </authorList>
    </citation>
    <scope>NUCLEOTIDE SEQUENCE [LARGE SCALE GENOMIC DNA]</scope>
    <source>
        <strain evidence="9 10">18A</strain>
    </source>
</reference>
<evidence type="ECO:0000256" key="1">
    <source>
        <dbReference type="ARBA" id="ARBA00004651"/>
    </source>
</evidence>
<feature type="transmembrane region" description="Helical" evidence="7">
    <location>
        <begin position="247"/>
        <end position="269"/>
    </location>
</feature>
<feature type="transmembrane region" description="Helical" evidence="7">
    <location>
        <begin position="275"/>
        <end position="293"/>
    </location>
</feature>
<comment type="similarity">
    <text evidence="2">Belongs to the EamA transporter family.</text>
</comment>
<dbReference type="AlphaFoldDB" id="A0A2M8Z747"/>
<feature type="transmembrane region" description="Helical" evidence="7">
    <location>
        <begin position="88"/>
        <end position="110"/>
    </location>
</feature>
<name>A0A2M8Z747_9FIRM</name>
<feature type="transmembrane region" description="Helical" evidence="7">
    <location>
        <begin position="185"/>
        <end position="205"/>
    </location>
</feature>
<evidence type="ECO:0000313" key="10">
    <source>
        <dbReference type="Proteomes" id="UP000231092"/>
    </source>
</evidence>
<feature type="transmembrane region" description="Helical" evidence="7">
    <location>
        <begin position="117"/>
        <end position="135"/>
    </location>
</feature>
<dbReference type="Proteomes" id="UP000231092">
    <property type="component" value="Unassembled WGS sequence"/>
</dbReference>
<feature type="transmembrane region" description="Helical" evidence="7">
    <location>
        <begin position="217"/>
        <end position="240"/>
    </location>
</feature>
<evidence type="ECO:0000256" key="3">
    <source>
        <dbReference type="ARBA" id="ARBA00022475"/>
    </source>
</evidence>
<feature type="transmembrane region" description="Helical" evidence="7">
    <location>
        <begin position="147"/>
        <end position="165"/>
    </location>
</feature>
<dbReference type="PANTHER" id="PTHR32322:SF18">
    <property type="entry name" value="S-ADENOSYLMETHIONINE_S-ADENOSYLHOMOCYSTEINE TRANSPORTER"/>
    <property type="match status" value="1"/>
</dbReference>
<evidence type="ECO:0000256" key="7">
    <source>
        <dbReference type="SAM" id="Phobius"/>
    </source>
</evidence>
<evidence type="ECO:0000256" key="2">
    <source>
        <dbReference type="ARBA" id="ARBA00007362"/>
    </source>
</evidence>
<dbReference type="InterPro" id="IPR037185">
    <property type="entry name" value="EmrE-like"/>
</dbReference>
<comment type="caution">
    <text evidence="9">The sequence shown here is derived from an EMBL/GenBank/DDBJ whole genome shotgun (WGS) entry which is preliminary data.</text>
</comment>
<comment type="subcellular location">
    <subcellularLocation>
        <location evidence="1">Cell membrane</location>
        <topology evidence="1">Multi-pass membrane protein</topology>
    </subcellularLocation>
</comment>
<keyword evidence="3" id="KW-1003">Cell membrane</keyword>
<dbReference type="GO" id="GO:0005886">
    <property type="term" value="C:plasma membrane"/>
    <property type="evidence" value="ECO:0007669"/>
    <property type="project" value="UniProtKB-SubCell"/>
</dbReference>
<dbReference type="PANTHER" id="PTHR32322">
    <property type="entry name" value="INNER MEMBRANE TRANSPORTER"/>
    <property type="match status" value="1"/>
</dbReference>
<evidence type="ECO:0000256" key="6">
    <source>
        <dbReference type="ARBA" id="ARBA00023136"/>
    </source>
</evidence>
<evidence type="ECO:0000256" key="4">
    <source>
        <dbReference type="ARBA" id="ARBA00022692"/>
    </source>
</evidence>
<evidence type="ECO:0000259" key="8">
    <source>
        <dbReference type="Pfam" id="PF00892"/>
    </source>
</evidence>
<protein>
    <submittedName>
        <fullName evidence="9">EamA-like transporter family protein</fullName>
    </submittedName>
</protein>
<feature type="transmembrane region" description="Helical" evidence="7">
    <location>
        <begin position="63"/>
        <end position="82"/>
    </location>
</feature>
<evidence type="ECO:0000313" key="9">
    <source>
        <dbReference type="EMBL" id="PJJ29258.1"/>
    </source>
</evidence>